<dbReference type="RefSeq" id="WP_230438663.1">
    <property type="nucleotide sequence ID" value="NZ_CP087715.1"/>
</dbReference>
<gene>
    <name evidence="1" type="ORF">ACFQ2X_08095</name>
</gene>
<evidence type="ECO:0000313" key="2">
    <source>
        <dbReference type="Proteomes" id="UP001597264"/>
    </source>
</evidence>
<proteinExistence type="predicted"/>
<protein>
    <submittedName>
        <fullName evidence="1">Uncharacterized protein</fullName>
    </submittedName>
</protein>
<sequence>MAILYTIGALLLVGMIYAIFDHFRMKRLALKRGKPNICEYARSFDYRNVDTSIIREVWKEVQDYLGSYNGTPFPVQADDLFEDTYNLHTDDLDEIYWTVADRLAIDTEKPEENPYFNQVTSVRNLVMFLHHQPRTGNS</sequence>
<reference evidence="2" key="1">
    <citation type="journal article" date="2019" name="Int. J. Syst. Evol. Microbiol.">
        <title>The Global Catalogue of Microorganisms (GCM) 10K type strain sequencing project: providing services to taxonomists for standard genome sequencing and annotation.</title>
        <authorList>
            <consortium name="The Broad Institute Genomics Platform"/>
            <consortium name="The Broad Institute Genome Sequencing Center for Infectious Disease"/>
            <person name="Wu L."/>
            <person name="Ma J."/>
        </authorList>
    </citation>
    <scope>NUCLEOTIDE SEQUENCE [LARGE SCALE GENOMIC DNA]</scope>
    <source>
        <strain evidence="2">CCUG 54356</strain>
    </source>
</reference>
<dbReference type="EMBL" id="JBHTLR010000007">
    <property type="protein sequence ID" value="MFD1216554.1"/>
    <property type="molecule type" value="Genomic_DNA"/>
</dbReference>
<dbReference type="Proteomes" id="UP001597264">
    <property type="component" value="Unassembled WGS sequence"/>
</dbReference>
<accession>A0ABW3U7N0</accession>
<organism evidence="1 2">
    <name type="scientific">Microbulbifer celer</name>
    <dbReference type="NCBI Taxonomy" id="435905"/>
    <lineage>
        <taxon>Bacteria</taxon>
        <taxon>Pseudomonadati</taxon>
        <taxon>Pseudomonadota</taxon>
        <taxon>Gammaproteobacteria</taxon>
        <taxon>Cellvibrionales</taxon>
        <taxon>Microbulbiferaceae</taxon>
        <taxon>Microbulbifer</taxon>
    </lineage>
</organism>
<comment type="caution">
    <text evidence="1">The sequence shown here is derived from an EMBL/GenBank/DDBJ whole genome shotgun (WGS) entry which is preliminary data.</text>
</comment>
<name>A0ABW3U7N0_9GAMM</name>
<evidence type="ECO:0000313" key="1">
    <source>
        <dbReference type="EMBL" id="MFD1216554.1"/>
    </source>
</evidence>
<keyword evidence="2" id="KW-1185">Reference proteome</keyword>